<reference evidence="1 2" key="1">
    <citation type="journal article" date="2024" name="G3 (Bethesda)">
        <title>Genome assembly of Hibiscus sabdariffa L. provides insights into metabolisms of medicinal natural products.</title>
        <authorList>
            <person name="Kim T."/>
        </authorList>
    </citation>
    <scope>NUCLEOTIDE SEQUENCE [LARGE SCALE GENOMIC DNA]</scope>
    <source>
        <strain evidence="1">TK-2024</strain>
        <tissue evidence="1">Old leaves</tissue>
    </source>
</reference>
<accession>A0ABR2QMN7</accession>
<dbReference type="EMBL" id="JBBPBN010000035">
    <property type="protein sequence ID" value="KAK9001935.1"/>
    <property type="molecule type" value="Genomic_DNA"/>
</dbReference>
<evidence type="ECO:0000313" key="2">
    <source>
        <dbReference type="Proteomes" id="UP001396334"/>
    </source>
</evidence>
<keyword evidence="2" id="KW-1185">Reference proteome</keyword>
<sequence>MFSKNGKGTPYCCVHSCKPKMRNMNMLVFPGVDMLQKLLQMTGEASYKSGEDCSVMFDLNVSAESLATETDAAAVESTMPLPDDSLKNSSSSCIPAPEERKLEFDSQSICWEQETVESIVKQNLDSKYEGCVKHTENMPNIIHSKIWYFSSSGKFLVFLS</sequence>
<comment type="caution">
    <text evidence="1">The sequence shown here is derived from an EMBL/GenBank/DDBJ whole genome shotgun (WGS) entry which is preliminary data.</text>
</comment>
<proteinExistence type="predicted"/>
<name>A0ABR2QMN7_9ROSI</name>
<organism evidence="1 2">
    <name type="scientific">Hibiscus sabdariffa</name>
    <name type="common">roselle</name>
    <dbReference type="NCBI Taxonomy" id="183260"/>
    <lineage>
        <taxon>Eukaryota</taxon>
        <taxon>Viridiplantae</taxon>
        <taxon>Streptophyta</taxon>
        <taxon>Embryophyta</taxon>
        <taxon>Tracheophyta</taxon>
        <taxon>Spermatophyta</taxon>
        <taxon>Magnoliopsida</taxon>
        <taxon>eudicotyledons</taxon>
        <taxon>Gunneridae</taxon>
        <taxon>Pentapetalae</taxon>
        <taxon>rosids</taxon>
        <taxon>malvids</taxon>
        <taxon>Malvales</taxon>
        <taxon>Malvaceae</taxon>
        <taxon>Malvoideae</taxon>
        <taxon>Hibiscus</taxon>
    </lineage>
</organism>
<dbReference type="Proteomes" id="UP001396334">
    <property type="component" value="Unassembled WGS sequence"/>
</dbReference>
<protein>
    <submittedName>
        <fullName evidence="1">Uncharacterized protein</fullName>
    </submittedName>
</protein>
<evidence type="ECO:0000313" key="1">
    <source>
        <dbReference type="EMBL" id="KAK9001935.1"/>
    </source>
</evidence>
<gene>
    <name evidence="1" type="ORF">V6N11_024630</name>
</gene>